<evidence type="ECO:0000313" key="1">
    <source>
        <dbReference type="EMBL" id="KIU72695.1"/>
    </source>
</evidence>
<protein>
    <submittedName>
        <fullName evidence="1">Side tail fiber protein</fullName>
    </submittedName>
</protein>
<dbReference type="Proteomes" id="UP000032407">
    <property type="component" value="Unassembled WGS sequence"/>
</dbReference>
<comment type="caution">
    <text evidence="1">The sequence shown here is derived from an EMBL/GenBank/DDBJ whole genome shotgun (WGS) entry which is preliminary data.</text>
</comment>
<dbReference type="PANTHER" id="PTHR35191">
    <property type="entry name" value="PROPHAGE SIDE TAIL FIBER PROTEIN HOMOLOG STFQ-RELATED"/>
    <property type="match status" value="1"/>
</dbReference>
<dbReference type="AlphaFoldDB" id="A0A9X0JX35"/>
<reference evidence="1 2" key="1">
    <citation type="journal article" date="2015" name="Sci. Rep.">
        <title>The expression and crystallization of Cry65Aa require two C-termini, revealing a novel evolutionary strategy of Bacillus thuringiensis Cry proteins.</title>
        <authorList>
            <person name="Peng D.H."/>
            <person name="Pang C.Y."/>
            <person name="Wu H."/>
            <person name="Huang Q."/>
            <person name="Zheng J.S."/>
            <person name="Sun M."/>
        </authorList>
    </citation>
    <scope>NUCLEOTIDE SEQUENCE [LARGE SCALE GENOMIC DNA]</scope>
    <source>
        <strain evidence="1 2">Sbt003</strain>
    </source>
</reference>
<name>A0A9X0JX35_BACTU</name>
<proteinExistence type="predicted"/>
<evidence type="ECO:0000313" key="2">
    <source>
        <dbReference type="Proteomes" id="UP000032407"/>
    </source>
</evidence>
<sequence length="110" mass="11121">MNSSGWSQYGTATITGSLSTVKGTSTQGIAYLSKTDSQGSHSHSLSGTAVSAGAHAHTVGIGAHQHPVVIGAHAHSFSIGSHGHTITVNAAGNAENTVKNIAFNYIVRLA</sequence>
<dbReference type="InterPro" id="IPR051934">
    <property type="entry name" value="Phage_Tail_Fiber_Structural"/>
</dbReference>
<dbReference type="PANTHER" id="PTHR35191:SF1">
    <property type="entry name" value="PROPHAGE SIDE TAIL FIBER PROTEIN HOMOLOG STFQ-RELATED"/>
    <property type="match status" value="1"/>
</dbReference>
<dbReference type="SUPFAM" id="SSF88874">
    <property type="entry name" value="Receptor-binding domain of short tail fibre protein gp12"/>
    <property type="match status" value="1"/>
</dbReference>
<accession>A0A9X0JX35</accession>
<dbReference type="EMBL" id="AMYJ01000096">
    <property type="protein sequence ID" value="KIU72695.1"/>
    <property type="molecule type" value="Genomic_DNA"/>
</dbReference>
<gene>
    <name evidence="1" type="ORF">C797_21862</name>
</gene>
<organism evidence="1 2">
    <name type="scientific">Bacillus thuringiensis Sbt003</name>
    <dbReference type="NCBI Taxonomy" id="1235825"/>
    <lineage>
        <taxon>Bacteria</taxon>
        <taxon>Bacillati</taxon>
        <taxon>Bacillota</taxon>
        <taxon>Bacilli</taxon>
        <taxon>Bacillales</taxon>
        <taxon>Bacillaceae</taxon>
        <taxon>Bacillus</taxon>
        <taxon>Bacillus cereus group</taxon>
    </lineage>
</organism>